<name>A0A5B7DNQ3_PORTR</name>
<evidence type="ECO:0000313" key="2">
    <source>
        <dbReference type="EMBL" id="MPC22663.1"/>
    </source>
</evidence>
<dbReference type="EMBL" id="VSRR010001111">
    <property type="protein sequence ID" value="MPC22663.1"/>
    <property type="molecule type" value="Genomic_DNA"/>
</dbReference>
<keyword evidence="1" id="KW-0732">Signal</keyword>
<proteinExistence type="predicted"/>
<dbReference type="AlphaFoldDB" id="A0A5B7DNQ3"/>
<feature type="chain" id="PRO_5022927456" description="Secreted protein" evidence="1">
    <location>
        <begin position="21"/>
        <end position="62"/>
    </location>
</feature>
<evidence type="ECO:0008006" key="4">
    <source>
        <dbReference type="Google" id="ProtNLM"/>
    </source>
</evidence>
<evidence type="ECO:0000313" key="3">
    <source>
        <dbReference type="Proteomes" id="UP000324222"/>
    </source>
</evidence>
<keyword evidence="3" id="KW-1185">Reference proteome</keyword>
<comment type="caution">
    <text evidence="2">The sequence shown here is derived from an EMBL/GenBank/DDBJ whole genome shotgun (WGS) entry which is preliminary data.</text>
</comment>
<protein>
    <recommendedName>
        <fullName evidence="4">Secreted protein</fullName>
    </recommendedName>
</protein>
<reference evidence="2 3" key="1">
    <citation type="submission" date="2019-05" db="EMBL/GenBank/DDBJ databases">
        <title>Another draft genome of Portunus trituberculatus and its Hox gene families provides insights of decapod evolution.</title>
        <authorList>
            <person name="Jeong J.-H."/>
            <person name="Song I."/>
            <person name="Kim S."/>
            <person name="Choi T."/>
            <person name="Kim D."/>
            <person name="Ryu S."/>
            <person name="Kim W."/>
        </authorList>
    </citation>
    <scope>NUCLEOTIDE SEQUENCE [LARGE SCALE GENOMIC DNA]</scope>
    <source>
        <tissue evidence="2">Muscle</tissue>
    </source>
</reference>
<accession>A0A5B7DNQ3</accession>
<gene>
    <name evidence="2" type="ORF">E2C01_015684</name>
</gene>
<organism evidence="2 3">
    <name type="scientific">Portunus trituberculatus</name>
    <name type="common">Swimming crab</name>
    <name type="synonym">Neptunus trituberculatus</name>
    <dbReference type="NCBI Taxonomy" id="210409"/>
    <lineage>
        <taxon>Eukaryota</taxon>
        <taxon>Metazoa</taxon>
        <taxon>Ecdysozoa</taxon>
        <taxon>Arthropoda</taxon>
        <taxon>Crustacea</taxon>
        <taxon>Multicrustacea</taxon>
        <taxon>Malacostraca</taxon>
        <taxon>Eumalacostraca</taxon>
        <taxon>Eucarida</taxon>
        <taxon>Decapoda</taxon>
        <taxon>Pleocyemata</taxon>
        <taxon>Brachyura</taxon>
        <taxon>Eubrachyura</taxon>
        <taxon>Portunoidea</taxon>
        <taxon>Portunidae</taxon>
        <taxon>Portuninae</taxon>
        <taxon>Portunus</taxon>
    </lineage>
</organism>
<dbReference type="Proteomes" id="UP000324222">
    <property type="component" value="Unassembled WGS sequence"/>
</dbReference>
<feature type="signal peptide" evidence="1">
    <location>
        <begin position="1"/>
        <end position="20"/>
    </location>
</feature>
<sequence length="62" mass="7156">MDHPFGWCSLLLLLLSSSRLHWQWQVAFFGAESLTRTTDLHRALGFLLKLSLLSCSPPTWRN</sequence>
<evidence type="ECO:0000256" key="1">
    <source>
        <dbReference type="SAM" id="SignalP"/>
    </source>
</evidence>